<sequence>MSDKKNPKNSTANTPERRNPREPARLTLAELVVALLSAERALDSLASILDSLASILDSLVMLLQILL</sequence>
<accession>A0A255GSW9</accession>
<protein>
    <submittedName>
        <fullName evidence="2">Uncharacterized protein</fullName>
    </submittedName>
</protein>
<evidence type="ECO:0000313" key="2">
    <source>
        <dbReference type="EMBL" id="OYO17746.1"/>
    </source>
</evidence>
<proteinExistence type="predicted"/>
<keyword evidence="3" id="KW-1185">Reference proteome</keyword>
<gene>
    <name evidence="2" type="ORF">CGZ94_02360</name>
</gene>
<comment type="caution">
    <text evidence="2">The sequence shown here is derived from an EMBL/GenBank/DDBJ whole genome shotgun (WGS) entry which is preliminary data.</text>
</comment>
<dbReference type="Proteomes" id="UP000215896">
    <property type="component" value="Unassembled WGS sequence"/>
</dbReference>
<dbReference type="EMBL" id="NMVO01000001">
    <property type="protein sequence ID" value="OYO17746.1"/>
    <property type="molecule type" value="Genomic_DNA"/>
</dbReference>
<evidence type="ECO:0000256" key="1">
    <source>
        <dbReference type="SAM" id="MobiDB-lite"/>
    </source>
</evidence>
<feature type="region of interest" description="Disordered" evidence="1">
    <location>
        <begin position="1"/>
        <end position="23"/>
    </location>
</feature>
<organism evidence="2 3">
    <name type="scientific">Enemella evansiae</name>
    <dbReference type="NCBI Taxonomy" id="2016499"/>
    <lineage>
        <taxon>Bacteria</taxon>
        <taxon>Bacillati</taxon>
        <taxon>Actinomycetota</taxon>
        <taxon>Actinomycetes</taxon>
        <taxon>Propionibacteriales</taxon>
        <taxon>Propionibacteriaceae</taxon>
        <taxon>Enemella</taxon>
    </lineage>
</organism>
<evidence type="ECO:0000313" key="3">
    <source>
        <dbReference type="Proteomes" id="UP000215896"/>
    </source>
</evidence>
<reference evidence="2 3" key="1">
    <citation type="submission" date="2017-07" db="EMBL/GenBank/DDBJ databases">
        <title>Draft whole genome sequences of clinical Proprionibacteriaceae strains.</title>
        <authorList>
            <person name="Bernier A.-M."/>
            <person name="Bernard K."/>
            <person name="Domingo M.-C."/>
        </authorList>
    </citation>
    <scope>NUCLEOTIDE SEQUENCE [LARGE SCALE GENOMIC DNA]</scope>
    <source>
        <strain evidence="2 3">NML 030167</strain>
    </source>
</reference>
<dbReference type="AlphaFoldDB" id="A0A255GSW9"/>
<name>A0A255GSW9_9ACTN</name>